<dbReference type="RefSeq" id="WP_207364407.1">
    <property type="nucleotide sequence ID" value="NZ_JAFMYV010000004.1"/>
</dbReference>
<keyword evidence="1" id="KW-0472">Membrane</keyword>
<accession>A0A939K300</accession>
<keyword evidence="1" id="KW-1133">Transmembrane helix</keyword>
<feature type="transmembrane region" description="Helical" evidence="1">
    <location>
        <begin position="320"/>
        <end position="339"/>
    </location>
</feature>
<feature type="transmembrane region" description="Helical" evidence="1">
    <location>
        <begin position="84"/>
        <end position="105"/>
    </location>
</feature>
<dbReference type="AlphaFoldDB" id="A0A939K300"/>
<dbReference type="Proteomes" id="UP000664034">
    <property type="component" value="Unassembled WGS sequence"/>
</dbReference>
<protein>
    <submittedName>
        <fullName evidence="2">Uncharacterized protein</fullName>
    </submittedName>
</protein>
<gene>
    <name evidence="2" type="ORF">J2I47_09865</name>
</gene>
<proteinExistence type="predicted"/>
<feature type="transmembrane region" description="Helical" evidence="1">
    <location>
        <begin position="215"/>
        <end position="231"/>
    </location>
</feature>
<organism evidence="2 3">
    <name type="scientific">Fibrella rubiginis</name>
    <dbReference type="NCBI Taxonomy" id="2817060"/>
    <lineage>
        <taxon>Bacteria</taxon>
        <taxon>Pseudomonadati</taxon>
        <taxon>Bacteroidota</taxon>
        <taxon>Cytophagia</taxon>
        <taxon>Cytophagales</taxon>
        <taxon>Spirosomataceae</taxon>
        <taxon>Fibrella</taxon>
    </lineage>
</organism>
<feature type="transmembrane region" description="Helical" evidence="1">
    <location>
        <begin position="174"/>
        <end position="195"/>
    </location>
</feature>
<feature type="transmembrane region" description="Helical" evidence="1">
    <location>
        <begin position="376"/>
        <end position="395"/>
    </location>
</feature>
<keyword evidence="3" id="KW-1185">Reference proteome</keyword>
<evidence type="ECO:0000313" key="2">
    <source>
        <dbReference type="EMBL" id="MBO0936849.1"/>
    </source>
</evidence>
<comment type="caution">
    <text evidence="2">The sequence shown here is derived from an EMBL/GenBank/DDBJ whole genome shotgun (WGS) entry which is preliminary data.</text>
</comment>
<reference evidence="2" key="1">
    <citation type="submission" date="2021-03" db="EMBL/GenBank/DDBJ databases">
        <title>Fibrella sp. HMF5335 genome sequencing and assembly.</title>
        <authorList>
            <person name="Kang H."/>
            <person name="Kim H."/>
            <person name="Bae S."/>
            <person name="Joh K."/>
        </authorList>
    </citation>
    <scope>NUCLEOTIDE SEQUENCE</scope>
    <source>
        <strain evidence="2">HMF5335</strain>
    </source>
</reference>
<evidence type="ECO:0000256" key="1">
    <source>
        <dbReference type="SAM" id="Phobius"/>
    </source>
</evidence>
<evidence type="ECO:0000313" key="3">
    <source>
        <dbReference type="Proteomes" id="UP000664034"/>
    </source>
</evidence>
<feature type="transmembrane region" description="Helical" evidence="1">
    <location>
        <begin position="114"/>
        <end position="134"/>
    </location>
</feature>
<feature type="transmembrane region" description="Helical" evidence="1">
    <location>
        <begin position="282"/>
        <end position="300"/>
    </location>
</feature>
<keyword evidence="1" id="KW-0812">Transmembrane</keyword>
<sequence>MPKPTKDDLLLLAIWLLVAGLIGGLSYVNPNQFTSPDSTYYLAFAGWLVGLDGNRYGHVSTGWDGTFPLGYPLLIGLLAKATGLSLLVASKVLNVGLVAVFLLIWRRRLGARRAVWVGSVLLLGGFVRILTYTWSEWTFLVLLLEWAWFMGHQTALPTYATAARLLLVTMGLFLLRYVGGYVVIVYGLQALWTYTRGAYGQASRDVFRQRIGPDVLYVAFSVGLMLGYFYLNARITPSAYGGERFYETAETIWDKLLLIAIALPNELLLLRDYVIGEPTSLVWLGLVIQLGLGSWGWRIVWEKRATLPDELPAEKAMLNWLLLSAGVYLTILFTMRLFSPFNGPNARLMAPVTLPFLWLLAQYFSRWTNVISRRQLGFWWTILLLCSWLQLLPQADLLGKLGLGK</sequence>
<feature type="transmembrane region" description="Helical" evidence="1">
    <location>
        <begin position="9"/>
        <end position="28"/>
    </location>
</feature>
<name>A0A939K300_9BACT</name>
<dbReference type="EMBL" id="JAFMYV010000004">
    <property type="protein sequence ID" value="MBO0936849.1"/>
    <property type="molecule type" value="Genomic_DNA"/>
</dbReference>
<feature type="transmembrane region" description="Helical" evidence="1">
    <location>
        <begin position="146"/>
        <end position="167"/>
    </location>
</feature>